<dbReference type="Gene3D" id="1.10.274.30">
    <property type="entry name" value="MRG domain"/>
    <property type="match status" value="1"/>
</dbReference>
<feature type="compositionally biased region" description="Low complexity" evidence="1">
    <location>
        <begin position="9"/>
        <end position="19"/>
    </location>
</feature>
<accession>A0A9N8Z5P5</accession>
<dbReference type="EMBL" id="CAJVPL010000219">
    <property type="protein sequence ID" value="CAG8467533.1"/>
    <property type="molecule type" value="Genomic_DNA"/>
</dbReference>
<dbReference type="OrthoDB" id="10611838at2759"/>
<evidence type="ECO:0000313" key="2">
    <source>
        <dbReference type="EMBL" id="CAG8467533.1"/>
    </source>
</evidence>
<name>A0A9N8Z5P5_9GLOM</name>
<proteinExistence type="predicted"/>
<comment type="caution">
    <text evidence="2">The sequence shown here is derived from an EMBL/GenBank/DDBJ whole genome shotgun (WGS) entry which is preliminary data.</text>
</comment>
<evidence type="ECO:0000313" key="3">
    <source>
        <dbReference type="Proteomes" id="UP000789831"/>
    </source>
</evidence>
<dbReference type="AlphaFoldDB" id="A0A9N8Z5P5"/>
<feature type="region of interest" description="Disordered" evidence="1">
    <location>
        <begin position="1"/>
        <end position="33"/>
    </location>
</feature>
<reference evidence="2" key="1">
    <citation type="submission" date="2021-06" db="EMBL/GenBank/DDBJ databases">
        <authorList>
            <person name="Kallberg Y."/>
            <person name="Tangrot J."/>
            <person name="Rosling A."/>
        </authorList>
    </citation>
    <scope>NUCLEOTIDE SEQUENCE</scope>
    <source>
        <strain evidence="2">MT106</strain>
    </source>
</reference>
<evidence type="ECO:0000256" key="1">
    <source>
        <dbReference type="SAM" id="MobiDB-lite"/>
    </source>
</evidence>
<dbReference type="Proteomes" id="UP000789831">
    <property type="component" value="Unassembled WGS sequence"/>
</dbReference>
<organism evidence="2 3">
    <name type="scientific">Ambispora gerdemannii</name>
    <dbReference type="NCBI Taxonomy" id="144530"/>
    <lineage>
        <taxon>Eukaryota</taxon>
        <taxon>Fungi</taxon>
        <taxon>Fungi incertae sedis</taxon>
        <taxon>Mucoromycota</taxon>
        <taxon>Glomeromycotina</taxon>
        <taxon>Glomeromycetes</taxon>
        <taxon>Archaeosporales</taxon>
        <taxon>Ambisporaceae</taxon>
        <taxon>Ambispora</taxon>
    </lineage>
</organism>
<gene>
    <name evidence="2" type="ORF">AGERDE_LOCUS2569</name>
</gene>
<dbReference type="InterPro" id="IPR038217">
    <property type="entry name" value="MRG_C_sf"/>
</dbReference>
<sequence>MSEKQQKISTSSTSASSSRTSKRKNQPENINPIGDTEYNMLILQIKNGAPRTPDVLIQEQLPTHYTINQILGSYLDSRSTNLQFHFDLVDKIKEYLNVHSERVLYPVELVEWRKLKKVHPDIDFTTIYGGQQLLELFHKLPWIYMCERNFRKNPALQQFSQQKFVQVSGENLLKQDNLVELYKFLEDNICTYYVSA</sequence>
<keyword evidence="3" id="KW-1185">Reference proteome</keyword>
<protein>
    <submittedName>
        <fullName evidence="2">629_t:CDS:1</fullName>
    </submittedName>
</protein>